<evidence type="ECO:0000256" key="10">
    <source>
        <dbReference type="SAM" id="Phobius"/>
    </source>
</evidence>
<keyword evidence="4" id="KW-1003">Cell membrane</keyword>
<dbReference type="OrthoDB" id="9806302at2"/>
<feature type="transmembrane region" description="Helical" evidence="10">
    <location>
        <begin position="173"/>
        <end position="194"/>
    </location>
</feature>
<dbReference type="GO" id="GO:0005886">
    <property type="term" value="C:plasma membrane"/>
    <property type="evidence" value="ECO:0007669"/>
    <property type="project" value="UniProtKB-SubCell"/>
</dbReference>
<keyword evidence="8 10" id="KW-0472">Membrane</keyword>
<keyword evidence="12" id="KW-1185">Reference proteome</keyword>
<feature type="transmembrane region" description="Helical" evidence="10">
    <location>
        <begin position="413"/>
        <end position="433"/>
    </location>
</feature>
<dbReference type="PANTHER" id="PTHR43298">
    <property type="entry name" value="MULTIDRUG RESISTANCE PROTEIN NORM-RELATED"/>
    <property type="match status" value="1"/>
</dbReference>
<keyword evidence="5 10" id="KW-0812">Transmembrane</keyword>
<keyword evidence="6 10" id="KW-1133">Transmembrane helix</keyword>
<feature type="transmembrane region" description="Helical" evidence="10">
    <location>
        <begin position="380"/>
        <end position="401"/>
    </location>
</feature>
<dbReference type="PANTHER" id="PTHR43298:SF2">
    <property type="entry name" value="FMN_FAD EXPORTER YEEO-RELATED"/>
    <property type="match status" value="1"/>
</dbReference>
<keyword evidence="3" id="KW-0050">Antiport</keyword>
<dbReference type="InterPro" id="IPR002528">
    <property type="entry name" value="MATE_fam"/>
</dbReference>
<accession>A0A662ZEB4</accession>
<dbReference type="PIRSF" id="PIRSF006603">
    <property type="entry name" value="DinF"/>
    <property type="match status" value="1"/>
</dbReference>
<evidence type="ECO:0000256" key="3">
    <source>
        <dbReference type="ARBA" id="ARBA00022449"/>
    </source>
</evidence>
<evidence type="ECO:0000256" key="5">
    <source>
        <dbReference type="ARBA" id="ARBA00022692"/>
    </source>
</evidence>
<evidence type="ECO:0000256" key="2">
    <source>
        <dbReference type="ARBA" id="ARBA00022448"/>
    </source>
</evidence>
<dbReference type="CDD" id="cd13137">
    <property type="entry name" value="MATE_NorM_like"/>
    <property type="match status" value="1"/>
</dbReference>
<reference evidence="11 12" key="1">
    <citation type="submission" date="2016-10" db="EMBL/GenBank/DDBJ databases">
        <authorList>
            <person name="Varghese N."/>
            <person name="Submissions S."/>
        </authorList>
    </citation>
    <scope>NUCLEOTIDE SEQUENCE [LARGE SCALE GENOMIC DNA]</scope>
    <source>
        <strain evidence="11 12">22B</strain>
    </source>
</reference>
<dbReference type="Proteomes" id="UP000243374">
    <property type="component" value="Unassembled WGS sequence"/>
</dbReference>
<evidence type="ECO:0000313" key="12">
    <source>
        <dbReference type="Proteomes" id="UP000243374"/>
    </source>
</evidence>
<gene>
    <name evidence="11" type="ORF">SAMN04487865_107613</name>
</gene>
<dbReference type="Pfam" id="PF01554">
    <property type="entry name" value="MatE"/>
    <property type="match status" value="2"/>
</dbReference>
<dbReference type="NCBIfam" id="TIGR00797">
    <property type="entry name" value="matE"/>
    <property type="match status" value="1"/>
</dbReference>
<feature type="transmembrane region" description="Helical" evidence="10">
    <location>
        <begin position="206"/>
        <end position="238"/>
    </location>
</feature>
<evidence type="ECO:0000313" key="11">
    <source>
        <dbReference type="EMBL" id="SFK44269.1"/>
    </source>
</evidence>
<dbReference type="AlphaFoldDB" id="A0A662ZEB4"/>
<feature type="transmembrane region" description="Helical" evidence="10">
    <location>
        <begin position="142"/>
        <end position="161"/>
    </location>
</feature>
<dbReference type="GO" id="GO:0015297">
    <property type="term" value="F:antiporter activity"/>
    <property type="evidence" value="ECO:0007669"/>
    <property type="project" value="UniProtKB-KW"/>
</dbReference>
<dbReference type="GO" id="GO:0006811">
    <property type="term" value="P:monoatomic ion transport"/>
    <property type="evidence" value="ECO:0007669"/>
    <property type="project" value="UniProtKB-KW"/>
</dbReference>
<protein>
    <recommendedName>
        <fullName evidence="9">Multidrug-efflux transporter</fullName>
    </recommendedName>
</protein>
<name>A0A662ZEB4_9GAMM</name>
<feature type="transmembrane region" description="Helical" evidence="10">
    <location>
        <begin position="340"/>
        <end position="368"/>
    </location>
</feature>
<feature type="transmembrane region" description="Helical" evidence="10">
    <location>
        <begin position="439"/>
        <end position="459"/>
    </location>
</feature>
<evidence type="ECO:0000256" key="1">
    <source>
        <dbReference type="ARBA" id="ARBA00004429"/>
    </source>
</evidence>
<evidence type="ECO:0000256" key="9">
    <source>
        <dbReference type="ARBA" id="ARBA00031636"/>
    </source>
</evidence>
<sequence>MSRALTLTQLKNKKDVTRTEIMLMVWNMSIPAILSQITFIAMQYIDAAMVGSLGAQASASVGLVSSASWLLFGITMASTVGFSILVGQRLGAGELDKARSLMHQSFIVNVIVAVAVVLFGLMISNSVPLWMGGNESIAGDSASYFMILVFSIPFFLMRVLSSSLVQATGNMKMPSAVSAATCLLDIFWNFFFIFPSRTYDLSFMELYVPGFCFGVPGAALGTVVAECITSVTIVYYLLRKSELKLVPGEKWKFCAADVINALKLGIPVGIENGVMTAAMVATTRIIAPLGNVALAANIFAIEAEGLCYMPGYGIASAISPIISQCIGAKRYDLVKRCSKYGIILGAMVMGLCGIVMYFICPAIFMIFTPDHAVRELGVKILRIEMLAEPMFGVSIVAAAVLRGAGDTLIPSILNAISIWGIRISLCLILVPTYGLTGAWIAMCIELCCRGTLLLIRYLYSPWKKQAQKITA</sequence>
<dbReference type="InterPro" id="IPR050222">
    <property type="entry name" value="MATE_MdtK"/>
</dbReference>
<feature type="transmembrane region" description="Helical" evidence="10">
    <location>
        <begin position="65"/>
        <end position="86"/>
    </location>
</feature>
<dbReference type="EMBL" id="FOSF01000076">
    <property type="protein sequence ID" value="SFK44269.1"/>
    <property type="molecule type" value="Genomic_DNA"/>
</dbReference>
<evidence type="ECO:0000256" key="7">
    <source>
        <dbReference type="ARBA" id="ARBA00023065"/>
    </source>
</evidence>
<dbReference type="InterPro" id="IPR048279">
    <property type="entry name" value="MdtK-like"/>
</dbReference>
<evidence type="ECO:0000256" key="6">
    <source>
        <dbReference type="ARBA" id="ARBA00022989"/>
    </source>
</evidence>
<feature type="transmembrane region" description="Helical" evidence="10">
    <location>
        <begin position="106"/>
        <end position="130"/>
    </location>
</feature>
<keyword evidence="7" id="KW-0406">Ion transport</keyword>
<keyword evidence="2" id="KW-0813">Transport</keyword>
<evidence type="ECO:0000256" key="4">
    <source>
        <dbReference type="ARBA" id="ARBA00022475"/>
    </source>
</evidence>
<evidence type="ECO:0000256" key="8">
    <source>
        <dbReference type="ARBA" id="ARBA00023136"/>
    </source>
</evidence>
<dbReference type="RefSeq" id="WP_074841688.1">
    <property type="nucleotide sequence ID" value="NZ_CP047056.1"/>
</dbReference>
<organism evidence="11 12">
    <name type="scientific">Succinivibrio dextrinosolvens</name>
    <dbReference type="NCBI Taxonomy" id="83771"/>
    <lineage>
        <taxon>Bacteria</taxon>
        <taxon>Pseudomonadati</taxon>
        <taxon>Pseudomonadota</taxon>
        <taxon>Gammaproteobacteria</taxon>
        <taxon>Aeromonadales</taxon>
        <taxon>Succinivibrionaceae</taxon>
        <taxon>Succinivibrio</taxon>
    </lineage>
</organism>
<comment type="subcellular location">
    <subcellularLocation>
        <location evidence="1">Cell inner membrane</location>
        <topology evidence="1">Multi-pass membrane protein</topology>
    </subcellularLocation>
</comment>
<dbReference type="GO" id="GO:0042910">
    <property type="term" value="F:xenobiotic transmembrane transporter activity"/>
    <property type="evidence" value="ECO:0007669"/>
    <property type="project" value="InterPro"/>
</dbReference>
<feature type="transmembrane region" description="Helical" evidence="10">
    <location>
        <begin position="21"/>
        <end position="45"/>
    </location>
</feature>
<proteinExistence type="predicted"/>